<organism evidence="1">
    <name type="scientific">marine sediment metagenome</name>
    <dbReference type="NCBI Taxonomy" id="412755"/>
    <lineage>
        <taxon>unclassified sequences</taxon>
        <taxon>metagenomes</taxon>
        <taxon>ecological metagenomes</taxon>
    </lineage>
</organism>
<name>A0A0F9KJ15_9ZZZZ</name>
<dbReference type="AlphaFoldDB" id="A0A0F9KJ15"/>
<gene>
    <name evidence="1" type="ORF">LCGC14_1322780</name>
</gene>
<evidence type="ECO:0000313" key="1">
    <source>
        <dbReference type="EMBL" id="KKM82129.1"/>
    </source>
</evidence>
<sequence>MEQQDLLNKKVGTKEMAKLEAKEVEVQGLRVDDKSKEGKKYAPLLVLICKHPDKEQTIEITKIKLLQDEKTRVVGLWVQEDSEGNIQKGCSVHKLLETAKVGSPSELEGKKLPTIKQSDESAYLCIKGY</sequence>
<protein>
    <submittedName>
        <fullName evidence="1">Uncharacterized protein</fullName>
    </submittedName>
</protein>
<dbReference type="EMBL" id="LAZR01007911">
    <property type="protein sequence ID" value="KKM82129.1"/>
    <property type="molecule type" value="Genomic_DNA"/>
</dbReference>
<accession>A0A0F9KJ15</accession>
<comment type="caution">
    <text evidence="1">The sequence shown here is derived from an EMBL/GenBank/DDBJ whole genome shotgun (WGS) entry which is preliminary data.</text>
</comment>
<reference evidence="1" key="1">
    <citation type="journal article" date="2015" name="Nature">
        <title>Complex archaea that bridge the gap between prokaryotes and eukaryotes.</title>
        <authorList>
            <person name="Spang A."/>
            <person name="Saw J.H."/>
            <person name="Jorgensen S.L."/>
            <person name="Zaremba-Niedzwiedzka K."/>
            <person name="Martijn J."/>
            <person name="Lind A.E."/>
            <person name="van Eijk R."/>
            <person name="Schleper C."/>
            <person name="Guy L."/>
            <person name="Ettema T.J."/>
        </authorList>
    </citation>
    <scope>NUCLEOTIDE SEQUENCE</scope>
</reference>
<proteinExistence type="predicted"/>